<keyword evidence="4" id="KW-0479">Metal-binding</keyword>
<dbReference type="GO" id="GO:0035556">
    <property type="term" value="P:intracellular signal transduction"/>
    <property type="evidence" value="ECO:0007669"/>
    <property type="project" value="TreeGrafter"/>
</dbReference>
<evidence type="ECO:0000313" key="10">
    <source>
        <dbReference type="EnsemblMetazoa" id="RPRC008863-PA"/>
    </source>
</evidence>
<evidence type="ECO:0000256" key="7">
    <source>
        <dbReference type="ARBA" id="ARBA00022840"/>
    </source>
</evidence>
<dbReference type="SUPFAM" id="SSF56112">
    <property type="entry name" value="Protein kinase-like (PK-like)"/>
    <property type="match status" value="1"/>
</dbReference>
<dbReference type="GO" id="GO:0030154">
    <property type="term" value="P:cell differentiation"/>
    <property type="evidence" value="ECO:0007669"/>
    <property type="project" value="UniProtKB-KW"/>
</dbReference>
<dbReference type="AlphaFoldDB" id="T1HXU3"/>
<keyword evidence="8" id="KW-0460">Magnesium</keyword>
<proteinExistence type="predicted"/>
<evidence type="ECO:0000256" key="8">
    <source>
        <dbReference type="ARBA" id="ARBA00022842"/>
    </source>
</evidence>
<dbReference type="GO" id="GO:0000226">
    <property type="term" value="P:microtubule cytoskeleton organization"/>
    <property type="evidence" value="ECO:0007669"/>
    <property type="project" value="TreeGrafter"/>
</dbReference>
<evidence type="ECO:0000256" key="1">
    <source>
        <dbReference type="ARBA" id="ARBA00001946"/>
    </source>
</evidence>
<evidence type="ECO:0000256" key="4">
    <source>
        <dbReference type="ARBA" id="ARBA00022723"/>
    </source>
</evidence>
<sequence length="142" mass="16083">VGDFGFATIIQENETSRTFCGSLAYASPEITRGIPYKPRLADCWSSGIILFIMLNATMPFNERNISKLIASQMAKSYSQKYRQVERLSSDVIILIDKILEPDPNKRYAIDDIINSHWLKDINVALSPSESGISETVQQYFKK</sequence>
<dbReference type="PANTHER" id="PTHR24346">
    <property type="entry name" value="MAP/MICROTUBULE AFFINITY-REGULATING KINASE"/>
    <property type="match status" value="1"/>
</dbReference>
<keyword evidence="6" id="KW-0221">Differentiation</keyword>
<reference evidence="10" key="1">
    <citation type="submission" date="2015-05" db="UniProtKB">
        <authorList>
            <consortium name="EnsemblMetazoa"/>
        </authorList>
    </citation>
    <scope>IDENTIFICATION</scope>
</reference>
<evidence type="ECO:0000256" key="6">
    <source>
        <dbReference type="ARBA" id="ARBA00022782"/>
    </source>
</evidence>
<dbReference type="PANTHER" id="PTHR24346:SF102">
    <property type="entry name" value="TESTIS-SPECIFIC SERINE_THREONINE-PROTEIN KINASE 1"/>
    <property type="match status" value="1"/>
</dbReference>
<dbReference type="VEuPathDB" id="VectorBase:RPRC008863"/>
<dbReference type="GO" id="GO:0005737">
    <property type="term" value="C:cytoplasm"/>
    <property type="evidence" value="ECO:0007669"/>
    <property type="project" value="TreeGrafter"/>
</dbReference>
<dbReference type="InterPro" id="IPR000719">
    <property type="entry name" value="Prot_kinase_dom"/>
</dbReference>
<accession>T1HXU3</accession>
<keyword evidence="2" id="KW-0217">Developmental protein</keyword>
<dbReference type="GO" id="GO:0005524">
    <property type="term" value="F:ATP binding"/>
    <property type="evidence" value="ECO:0007669"/>
    <property type="project" value="UniProtKB-KW"/>
</dbReference>
<dbReference type="GO" id="GO:0007283">
    <property type="term" value="P:spermatogenesis"/>
    <property type="evidence" value="ECO:0007669"/>
    <property type="project" value="UniProtKB-KW"/>
</dbReference>
<evidence type="ECO:0000313" key="11">
    <source>
        <dbReference type="Proteomes" id="UP000015103"/>
    </source>
</evidence>
<dbReference type="STRING" id="13249.T1HXU3"/>
<evidence type="ECO:0000256" key="9">
    <source>
        <dbReference type="ARBA" id="ARBA00022871"/>
    </source>
</evidence>
<dbReference type="PROSITE" id="PS50011">
    <property type="entry name" value="PROTEIN_KINASE_DOM"/>
    <property type="match status" value="1"/>
</dbReference>
<dbReference type="eggNOG" id="KOG0583">
    <property type="taxonomic scope" value="Eukaryota"/>
</dbReference>
<keyword evidence="7" id="KW-0067">ATP-binding</keyword>
<organism evidence="10 11">
    <name type="scientific">Rhodnius prolixus</name>
    <name type="common">Triatomid bug</name>
    <dbReference type="NCBI Taxonomy" id="13249"/>
    <lineage>
        <taxon>Eukaryota</taxon>
        <taxon>Metazoa</taxon>
        <taxon>Ecdysozoa</taxon>
        <taxon>Arthropoda</taxon>
        <taxon>Hexapoda</taxon>
        <taxon>Insecta</taxon>
        <taxon>Pterygota</taxon>
        <taxon>Neoptera</taxon>
        <taxon>Paraneoptera</taxon>
        <taxon>Hemiptera</taxon>
        <taxon>Heteroptera</taxon>
        <taxon>Panheteroptera</taxon>
        <taxon>Cimicomorpha</taxon>
        <taxon>Reduviidae</taxon>
        <taxon>Triatominae</taxon>
        <taxon>Rhodnius</taxon>
    </lineage>
</organism>
<dbReference type="OMA" id="IMCENIL"/>
<dbReference type="EMBL" id="ACPB03038651">
    <property type="status" value="NOT_ANNOTATED_CDS"/>
    <property type="molecule type" value="Genomic_DNA"/>
</dbReference>
<dbReference type="Pfam" id="PF00069">
    <property type="entry name" value="Pkinase"/>
    <property type="match status" value="1"/>
</dbReference>
<dbReference type="SMART" id="SM00220">
    <property type="entry name" value="S_TKc"/>
    <property type="match status" value="1"/>
</dbReference>
<name>T1HXU3_RHOPR</name>
<evidence type="ECO:0000256" key="5">
    <source>
        <dbReference type="ARBA" id="ARBA00022741"/>
    </source>
</evidence>
<evidence type="ECO:0000256" key="3">
    <source>
        <dbReference type="ARBA" id="ARBA00022553"/>
    </source>
</evidence>
<dbReference type="Gene3D" id="1.10.510.10">
    <property type="entry name" value="Transferase(Phosphotransferase) domain 1"/>
    <property type="match status" value="1"/>
</dbReference>
<keyword evidence="11" id="KW-1185">Reference proteome</keyword>
<protein>
    <submittedName>
        <fullName evidence="10">Protein kinase domain-containing protein</fullName>
    </submittedName>
</protein>
<dbReference type="EnsemblMetazoa" id="RPRC008863-RA">
    <property type="protein sequence ID" value="RPRC008863-PA"/>
    <property type="gene ID" value="RPRC008863"/>
</dbReference>
<dbReference type="Proteomes" id="UP000015103">
    <property type="component" value="Unassembled WGS sequence"/>
</dbReference>
<keyword evidence="5" id="KW-0547">Nucleotide-binding</keyword>
<dbReference type="InterPro" id="IPR011009">
    <property type="entry name" value="Kinase-like_dom_sf"/>
</dbReference>
<dbReference type="GO" id="GO:0050321">
    <property type="term" value="F:tau-protein kinase activity"/>
    <property type="evidence" value="ECO:0007669"/>
    <property type="project" value="TreeGrafter"/>
</dbReference>
<dbReference type="InParanoid" id="T1HXU3"/>
<comment type="cofactor">
    <cofactor evidence="1">
        <name>Mg(2+)</name>
        <dbReference type="ChEBI" id="CHEBI:18420"/>
    </cofactor>
</comment>
<dbReference type="HOGENOM" id="CLU_1820655_0_0_1"/>
<dbReference type="GO" id="GO:0046872">
    <property type="term" value="F:metal ion binding"/>
    <property type="evidence" value="ECO:0007669"/>
    <property type="project" value="UniProtKB-KW"/>
</dbReference>
<keyword evidence="3" id="KW-0597">Phosphoprotein</keyword>
<keyword evidence="9" id="KW-0744">Spermatogenesis</keyword>
<evidence type="ECO:0000256" key="2">
    <source>
        <dbReference type="ARBA" id="ARBA00022473"/>
    </source>
</evidence>